<feature type="compositionally biased region" description="Basic and acidic residues" evidence="2">
    <location>
        <begin position="600"/>
        <end position="614"/>
    </location>
</feature>
<feature type="compositionally biased region" description="Low complexity" evidence="2">
    <location>
        <begin position="836"/>
        <end position="857"/>
    </location>
</feature>
<feature type="region of interest" description="Disordered" evidence="2">
    <location>
        <begin position="1"/>
        <end position="21"/>
    </location>
</feature>
<evidence type="ECO:0000313" key="3">
    <source>
        <dbReference type="EMBL" id="EAR83698.1"/>
    </source>
</evidence>
<dbReference type="AlphaFoldDB" id="Q22EF4"/>
<organism evidence="3 4">
    <name type="scientific">Tetrahymena thermophila (strain SB210)</name>
    <dbReference type="NCBI Taxonomy" id="312017"/>
    <lineage>
        <taxon>Eukaryota</taxon>
        <taxon>Sar</taxon>
        <taxon>Alveolata</taxon>
        <taxon>Ciliophora</taxon>
        <taxon>Intramacronucleata</taxon>
        <taxon>Oligohymenophorea</taxon>
        <taxon>Hymenostomatida</taxon>
        <taxon>Tetrahymenina</taxon>
        <taxon>Tetrahymenidae</taxon>
        <taxon>Tetrahymena</taxon>
    </lineage>
</organism>
<dbReference type="Proteomes" id="UP000009168">
    <property type="component" value="Unassembled WGS sequence"/>
</dbReference>
<feature type="coiled-coil region" evidence="1">
    <location>
        <begin position="788"/>
        <end position="815"/>
    </location>
</feature>
<dbReference type="HOGENOM" id="CLU_269120_0_0_1"/>
<feature type="compositionally biased region" description="Basic and acidic residues" evidence="2">
    <location>
        <begin position="867"/>
        <end position="876"/>
    </location>
</feature>
<feature type="region of interest" description="Disordered" evidence="2">
    <location>
        <begin position="563"/>
        <end position="637"/>
    </location>
</feature>
<feature type="region of interest" description="Disordered" evidence="2">
    <location>
        <begin position="836"/>
        <end position="884"/>
    </location>
</feature>
<name>Q22EF4_TETTS</name>
<gene>
    <name evidence="3" type="ORF">TTHERM_00827150</name>
</gene>
<feature type="region of interest" description="Disordered" evidence="2">
    <location>
        <begin position="510"/>
        <end position="529"/>
    </location>
</feature>
<reference evidence="4" key="1">
    <citation type="journal article" date="2006" name="PLoS Biol.">
        <title>Macronuclear genome sequence of the ciliate Tetrahymena thermophila, a model eukaryote.</title>
        <authorList>
            <person name="Eisen J.A."/>
            <person name="Coyne R.S."/>
            <person name="Wu M."/>
            <person name="Wu D."/>
            <person name="Thiagarajan M."/>
            <person name="Wortman J.R."/>
            <person name="Badger J.H."/>
            <person name="Ren Q."/>
            <person name="Amedeo P."/>
            <person name="Jones K.M."/>
            <person name="Tallon L.J."/>
            <person name="Delcher A.L."/>
            <person name="Salzberg S.L."/>
            <person name="Silva J.C."/>
            <person name="Haas B.J."/>
            <person name="Majoros W.H."/>
            <person name="Farzad M."/>
            <person name="Carlton J.M."/>
            <person name="Smith R.K. Jr."/>
            <person name="Garg J."/>
            <person name="Pearlman R.E."/>
            <person name="Karrer K.M."/>
            <person name="Sun L."/>
            <person name="Manning G."/>
            <person name="Elde N.C."/>
            <person name="Turkewitz A.P."/>
            <person name="Asai D.J."/>
            <person name="Wilkes D.E."/>
            <person name="Wang Y."/>
            <person name="Cai H."/>
            <person name="Collins K."/>
            <person name="Stewart B.A."/>
            <person name="Lee S.R."/>
            <person name="Wilamowska K."/>
            <person name="Weinberg Z."/>
            <person name="Ruzzo W.L."/>
            <person name="Wloga D."/>
            <person name="Gaertig J."/>
            <person name="Frankel J."/>
            <person name="Tsao C.-C."/>
            <person name="Gorovsky M.A."/>
            <person name="Keeling P.J."/>
            <person name="Waller R.F."/>
            <person name="Patron N.J."/>
            <person name="Cherry J.M."/>
            <person name="Stover N.A."/>
            <person name="Krieger C.J."/>
            <person name="del Toro C."/>
            <person name="Ryder H.F."/>
            <person name="Williamson S.C."/>
            <person name="Barbeau R.A."/>
            <person name="Hamilton E.P."/>
            <person name="Orias E."/>
        </authorList>
    </citation>
    <scope>NUCLEOTIDE SEQUENCE [LARGE SCALE GENOMIC DNA]</scope>
    <source>
        <strain evidence="4">SB210</strain>
    </source>
</reference>
<evidence type="ECO:0000256" key="1">
    <source>
        <dbReference type="SAM" id="Coils"/>
    </source>
</evidence>
<feature type="region of interest" description="Disordered" evidence="2">
    <location>
        <begin position="1082"/>
        <end position="1116"/>
    </location>
</feature>
<proteinExistence type="predicted"/>
<dbReference type="KEGG" id="tet:TTHERM_00827150"/>
<dbReference type="GeneID" id="7827700"/>
<feature type="compositionally biased region" description="Polar residues" evidence="2">
    <location>
        <begin position="1"/>
        <end position="11"/>
    </location>
</feature>
<accession>Q22EF4</accession>
<dbReference type="RefSeq" id="XP_001031361.1">
    <property type="nucleotide sequence ID" value="XM_001031361.1"/>
</dbReference>
<feature type="compositionally biased region" description="Basic and acidic residues" evidence="2">
    <location>
        <begin position="1092"/>
        <end position="1103"/>
    </location>
</feature>
<protein>
    <submittedName>
        <fullName evidence="3">Uncharacterized protein</fullName>
    </submittedName>
</protein>
<dbReference type="EMBL" id="GG662692">
    <property type="protein sequence ID" value="EAR83698.1"/>
    <property type="molecule type" value="Genomic_DNA"/>
</dbReference>
<evidence type="ECO:0000313" key="4">
    <source>
        <dbReference type="Proteomes" id="UP000009168"/>
    </source>
</evidence>
<feature type="compositionally biased region" description="Polar residues" evidence="2">
    <location>
        <begin position="564"/>
        <end position="579"/>
    </location>
</feature>
<dbReference type="InParanoid" id="Q22EF4"/>
<keyword evidence="1" id="KW-0175">Coiled coil</keyword>
<keyword evidence="4" id="KW-1185">Reference proteome</keyword>
<sequence>MSGQAKAQNAMQLDDDDSNENKQVNINATQVPDFYMDFSRYQGTVNPKTVQNLKRQFELDPNICLIKTLAPQDKKNDDSFSSKEENELQDLTQTTIKTQFLMNRFNVKDQSYLGTAITKDSLDSYFYNMNKRTIIAKHFKDQSDSYQVEKDSFVNWSKYNQILNHLNEVKQVKNFDFKELSKKYEPKEDLEDGYVLNSDGEKVQKVHKKKSLLPWQKEINLLNQTVINDMYQKLSKKDEEQMEIEEKFRLNKTFDFGRDQIYQQKKNNETNQEKYQEDIFSKLPQDIDTIHQYLVEYIDLTGEANRQPQNLVELKEEIKSPLGLCDIQNNTQYFNIEFVNAIYKDYIETFSTVFERENKIQISLSNCQKEISPISRQIILLEQNARIENQDQIEMIKDFENQINLEEIRDEDIFNIVSGRVDQQGLLQLVQQFEQYQSKSSKYKLIEVNENAKIETEKMLNQIRAKFIKKGKEDKDSQACFFNKEEKTIQIQKDKSDPDSDNVSVCSYLNKSQRSQDKNQKGGCTPSSSTRVSIVGFNSRKQSASLTPIKKAESIRKSIVQGLNPRNSITNRSSISPGFNNRKSSSQLSNSQSFQNQTQIRKDSQAQKFEREELASVQSLDSEIKEQQEDTDENAQQNEEYNKMISELDAIETEHNQLLKAIISVQISPKINPILKEIKDLRVLKKYILNSQDINEAIQLTKELNSQICSKLKEVITVLFDDQSVSFEQGLENLMQSLNKINKKENTIDQAKLKIIFSLLNQFRISLEDNKFDINSIQKQNNDPDYQFKKIQEALDKYQNKKNMTQSERSKIESQNKLLDFSKISFYNYKKKKTLNNSSISSSSSSSQLSSVNNLTKDNSKKVLKNKKVESKKEQVNNKTDQTAKDNMNFSFEKYINQCTAPRVKIGLEATSSLASLNTGANTHKSNSTASKTFSLLKVKSFTSLAKSPSNFSQISTLSPLPLNQDSPFLKPDLEQIHELDLNAKQSEVTVQIQQKQPNSPKKNLWNQAKANILKNLEASQQNNNPEKKKNVTFTWQQLIKEQKLKQQQQQESQDKNEINLQNKKQKVLQVIQNHEQIITDTLNSSRNNSSSRKDLSYQKEIKSVSSLDQRKQHSKPFLSAKKPLVNNFSPVGRVVSTNQNAAFQTPLRNNTILKEVQSESKLLNKSSSIFEYKAKENRKTFMDMTRKDLYTRSQKSVDKVEKYFEKFISKSKEITA</sequence>
<evidence type="ECO:0000256" key="2">
    <source>
        <dbReference type="SAM" id="MobiDB-lite"/>
    </source>
</evidence>
<feature type="compositionally biased region" description="Low complexity" evidence="2">
    <location>
        <begin position="580"/>
        <end position="599"/>
    </location>
</feature>